<name>A0A830HW17_9CHLO</name>
<accession>A0A830HW17</accession>
<dbReference type="EMBL" id="BNJQ01000026">
    <property type="protein sequence ID" value="GHP09651.1"/>
    <property type="molecule type" value="Genomic_DNA"/>
</dbReference>
<dbReference type="Proteomes" id="UP000660262">
    <property type="component" value="Unassembled WGS sequence"/>
</dbReference>
<sequence length="359" mass="40758">MRLRRNRGDSRDLAVAVSVLVTVAVLLALWLAQVVPEMTRLAAVTNANEQRIAANVVCLVEDSVLPDLTKKDVADRLEMRMRTMSGSGDANEIFKGRSLSGWYYQQVLKMGASRHIAGLSDVFLLWDMDMIPLRPLTLFEPRRDSDSVPSRLEDGDSPLRTHNAILQVGGVVVKAYELSYERLFGGQKVEYARDHSSLVVHHMLIWRPVMEEILQRIERLDSTSWTLKDGEDEGVVLANSSHHSTMTWANKLIDSANEKDLELGFSEYTTYASYALQKHANVYTLAKRCTWRRYPYFSWISAAFRRYVMGDSNAPCCPTSFWLGLHRALGFEFIGYEVGHNAALCMYAPREPRYGLARK</sequence>
<dbReference type="InterPro" id="IPR045499">
    <property type="entry name" value="DUF6492"/>
</dbReference>
<reference evidence="2" key="1">
    <citation type="submission" date="2020-10" db="EMBL/GenBank/DDBJ databases">
        <title>Unveiling of a novel bifunctional photoreceptor, Dualchrome1, isolated from a cosmopolitan green alga.</title>
        <authorList>
            <person name="Suzuki S."/>
            <person name="Kawachi M."/>
        </authorList>
    </citation>
    <scope>NUCLEOTIDE SEQUENCE</scope>
    <source>
        <strain evidence="2">NIES 2893</strain>
    </source>
</reference>
<keyword evidence="3" id="KW-1185">Reference proteome</keyword>
<proteinExistence type="predicted"/>
<dbReference type="AlphaFoldDB" id="A0A830HW17"/>
<organism evidence="2 3">
    <name type="scientific">Pycnococcus provasolii</name>
    <dbReference type="NCBI Taxonomy" id="41880"/>
    <lineage>
        <taxon>Eukaryota</taxon>
        <taxon>Viridiplantae</taxon>
        <taxon>Chlorophyta</taxon>
        <taxon>Pseudoscourfieldiophyceae</taxon>
        <taxon>Pseudoscourfieldiales</taxon>
        <taxon>Pycnococcaceae</taxon>
        <taxon>Pycnococcus</taxon>
    </lineage>
</organism>
<evidence type="ECO:0000313" key="2">
    <source>
        <dbReference type="EMBL" id="GHP09651.1"/>
    </source>
</evidence>
<dbReference type="OrthoDB" id="566351at2759"/>
<dbReference type="Pfam" id="PF20102">
    <property type="entry name" value="DUF6492"/>
    <property type="match status" value="1"/>
</dbReference>
<feature type="transmembrane region" description="Helical" evidence="1">
    <location>
        <begin position="12"/>
        <end position="32"/>
    </location>
</feature>
<protein>
    <submittedName>
        <fullName evidence="2">Uncharacterized protein</fullName>
    </submittedName>
</protein>
<keyword evidence="1" id="KW-0472">Membrane</keyword>
<comment type="caution">
    <text evidence="2">The sequence shown here is derived from an EMBL/GenBank/DDBJ whole genome shotgun (WGS) entry which is preliminary data.</text>
</comment>
<gene>
    <name evidence="2" type="ORF">PPROV_000838600</name>
</gene>
<evidence type="ECO:0000256" key="1">
    <source>
        <dbReference type="SAM" id="Phobius"/>
    </source>
</evidence>
<evidence type="ECO:0000313" key="3">
    <source>
        <dbReference type="Proteomes" id="UP000660262"/>
    </source>
</evidence>
<keyword evidence="1" id="KW-1133">Transmembrane helix</keyword>
<keyword evidence="1" id="KW-0812">Transmembrane</keyword>